<keyword evidence="1" id="KW-0784">Thiamine biosynthesis</keyword>
<dbReference type="PANTHER" id="PTHR43198">
    <property type="entry name" value="BIFUNCTIONAL TH2 PROTEIN"/>
    <property type="match status" value="1"/>
</dbReference>
<dbReference type="InterPro" id="IPR027574">
    <property type="entry name" value="Thiaminase_II"/>
</dbReference>
<dbReference type="PANTHER" id="PTHR43198:SF2">
    <property type="entry name" value="SI:CH1073-67J19.1-RELATED"/>
    <property type="match status" value="1"/>
</dbReference>
<dbReference type="AlphaFoldDB" id="A0A3T0N4J8"/>
<keyword evidence="1" id="KW-0378">Hydrolase</keyword>
<dbReference type="NCBIfam" id="TIGR04306">
    <property type="entry name" value="salvage_TenA"/>
    <property type="match status" value="1"/>
</dbReference>
<comment type="similarity">
    <text evidence="1">Belongs to the TenA family.</text>
</comment>
<dbReference type="InterPro" id="IPR050967">
    <property type="entry name" value="Thiamine_Salvage_TenA"/>
</dbReference>
<sequence length="232" mass="25271">MTGPNYGQTFAHMREGCTPSWQAYTRHAFVQGLGDGTLPRAAFLHYLVQDYVYLVNYARAWSLGVVKAETLDEMKHCAATVDVLVNQEMALHVQVCAAEGISEQQLFDASEEIENIAYTRYVLDAGMQGDFLDLMAALAPCIFGYGEIGLQLAQTAGADAPYADWINTYASPGFQTACTSAGAMLDGAVTRRLGDDPTSSPRWSVLQDRFTTATQLEIKFWDMGLRGGSLGA</sequence>
<dbReference type="GO" id="GO:0005829">
    <property type="term" value="C:cytosol"/>
    <property type="evidence" value="ECO:0007669"/>
    <property type="project" value="TreeGrafter"/>
</dbReference>
<comment type="function">
    <text evidence="1">Catalyzes an amino-pyrimidine hydrolysis reaction at the C5' of the pyrimidine moiety of thiamine compounds, a reaction that is part of a thiamine salvage pathway.</text>
</comment>
<gene>
    <name evidence="3" type="primary">tenA</name>
    <name evidence="3" type="ORF">EBB79_14500</name>
</gene>
<dbReference type="Pfam" id="PF03070">
    <property type="entry name" value="TENA_THI-4"/>
    <property type="match status" value="1"/>
</dbReference>
<dbReference type="UniPathway" id="UPA00060"/>
<dbReference type="SUPFAM" id="SSF48613">
    <property type="entry name" value="Heme oxygenase-like"/>
    <property type="match status" value="1"/>
</dbReference>
<accession>A0A3T0N4J8</accession>
<comment type="catalytic activity">
    <reaction evidence="1">
        <text>4-amino-5-aminomethyl-2-methylpyrimidine + H2O = 4-amino-5-hydroxymethyl-2-methylpyrimidine + NH4(+)</text>
        <dbReference type="Rhea" id="RHEA:31799"/>
        <dbReference type="ChEBI" id="CHEBI:15377"/>
        <dbReference type="ChEBI" id="CHEBI:16892"/>
        <dbReference type="ChEBI" id="CHEBI:28938"/>
        <dbReference type="ChEBI" id="CHEBI:63416"/>
        <dbReference type="EC" id="3.5.99.2"/>
    </reaction>
</comment>
<dbReference type="Proteomes" id="UP000283063">
    <property type="component" value="Chromosome"/>
</dbReference>
<evidence type="ECO:0000313" key="3">
    <source>
        <dbReference type="EMBL" id="AZV78960.1"/>
    </source>
</evidence>
<dbReference type="RefSeq" id="WP_127749511.1">
    <property type="nucleotide sequence ID" value="NZ_CP033219.1"/>
</dbReference>
<protein>
    <recommendedName>
        <fullName evidence="1">Aminopyrimidine aminohydrolase</fullName>
        <ecNumber evidence="1">3.5.99.2</ecNumber>
    </recommendedName>
</protein>
<dbReference type="InterPro" id="IPR016084">
    <property type="entry name" value="Haem_Oase-like_multi-hlx"/>
</dbReference>
<dbReference type="GO" id="GO:0050334">
    <property type="term" value="F:thiaminase activity"/>
    <property type="evidence" value="ECO:0007669"/>
    <property type="project" value="UniProtKB-EC"/>
</dbReference>
<keyword evidence="4" id="KW-1185">Reference proteome</keyword>
<dbReference type="OrthoDB" id="34166at2"/>
<proteinExistence type="inferred from homology"/>
<reference evidence="3 4" key="1">
    <citation type="submission" date="2018-10" db="EMBL/GenBank/DDBJ databases">
        <title>Parasedimentitalea marina sp. nov., a psychrophilic bacterium isolated from deep seawater of the New Britain Trench.</title>
        <authorList>
            <person name="Cao J."/>
        </authorList>
    </citation>
    <scope>NUCLEOTIDE SEQUENCE [LARGE SCALE GENOMIC DNA]</scope>
    <source>
        <strain evidence="3 4">W43</strain>
    </source>
</reference>
<evidence type="ECO:0000256" key="1">
    <source>
        <dbReference type="RuleBase" id="RU363093"/>
    </source>
</evidence>
<feature type="domain" description="Thiaminase-2/PQQC" evidence="2">
    <location>
        <begin position="18"/>
        <end position="226"/>
    </location>
</feature>
<dbReference type="CDD" id="cd19367">
    <property type="entry name" value="TenA_C_ScTHI20-like"/>
    <property type="match status" value="1"/>
</dbReference>
<dbReference type="Gene3D" id="1.20.910.10">
    <property type="entry name" value="Heme oxygenase-like"/>
    <property type="match status" value="1"/>
</dbReference>
<comment type="pathway">
    <text evidence="1">Cofactor biosynthesis; thiamine diphosphate biosynthesis.</text>
</comment>
<dbReference type="GO" id="GO:0009228">
    <property type="term" value="P:thiamine biosynthetic process"/>
    <property type="evidence" value="ECO:0007669"/>
    <property type="project" value="UniProtKB-KW"/>
</dbReference>
<evidence type="ECO:0000313" key="4">
    <source>
        <dbReference type="Proteomes" id="UP000283063"/>
    </source>
</evidence>
<organism evidence="3 4">
    <name type="scientific">Parasedimentitalea marina</name>
    <dbReference type="NCBI Taxonomy" id="2483033"/>
    <lineage>
        <taxon>Bacteria</taxon>
        <taxon>Pseudomonadati</taxon>
        <taxon>Pseudomonadota</taxon>
        <taxon>Alphaproteobacteria</taxon>
        <taxon>Rhodobacterales</taxon>
        <taxon>Paracoccaceae</taxon>
        <taxon>Parasedimentitalea</taxon>
    </lineage>
</organism>
<dbReference type="KEGG" id="sedi:EBB79_14500"/>
<dbReference type="EMBL" id="CP033219">
    <property type="protein sequence ID" value="AZV78960.1"/>
    <property type="molecule type" value="Genomic_DNA"/>
</dbReference>
<dbReference type="InterPro" id="IPR004305">
    <property type="entry name" value="Thiaminase-2/PQQC"/>
</dbReference>
<dbReference type="GO" id="GO:0009229">
    <property type="term" value="P:thiamine diphosphate biosynthetic process"/>
    <property type="evidence" value="ECO:0007669"/>
    <property type="project" value="UniProtKB-UniPathway"/>
</dbReference>
<comment type="catalytic activity">
    <reaction evidence="1">
        <text>thiamine + H2O = 5-(2-hydroxyethyl)-4-methylthiazole + 4-amino-5-hydroxymethyl-2-methylpyrimidine + H(+)</text>
        <dbReference type="Rhea" id="RHEA:17509"/>
        <dbReference type="ChEBI" id="CHEBI:15377"/>
        <dbReference type="ChEBI" id="CHEBI:15378"/>
        <dbReference type="ChEBI" id="CHEBI:16892"/>
        <dbReference type="ChEBI" id="CHEBI:17957"/>
        <dbReference type="ChEBI" id="CHEBI:18385"/>
        <dbReference type="EC" id="3.5.99.2"/>
    </reaction>
</comment>
<name>A0A3T0N4J8_9RHOB</name>
<evidence type="ECO:0000259" key="2">
    <source>
        <dbReference type="Pfam" id="PF03070"/>
    </source>
</evidence>
<dbReference type="EC" id="3.5.99.2" evidence="1"/>